<proteinExistence type="predicted"/>
<evidence type="ECO:0000313" key="3">
    <source>
        <dbReference type="Proteomes" id="UP000318307"/>
    </source>
</evidence>
<reference evidence="2 3" key="1">
    <citation type="submission" date="2019-07" db="EMBL/GenBank/DDBJ databases">
        <title>Genome sequencing of 100 strains of the haloalkaliphilic chemolithoautotrophic sulfur-oxidizing bacterium Thioalkalivibrio.</title>
        <authorList>
            <person name="Muyzer G."/>
        </authorList>
    </citation>
    <scope>NUCLEOTIDE SEQUENCE [LARGE SCALE GENOMIC DNA]</scope>
    <source>
        <strain evidence="2 3">ASO4-4</strain>
    </source>
</reference>
<accession>A0A562R0W0</accession>
<gene>
    <name evidence="2" type="ORF">LZ24_03343</name>
</gene>
<feature type="transmembrane region" description="Helical" evidence="1">
    <location>
        <begin position="95"/>
        <end position="115"/>
    </location>
</feature>
<organism evidence="2 3">
    <name type="scientific">Desulfobotulus alkaliphilus</name>
    <dbReference type="NCBI Taxonomy" id="622671"/>
    <lineage>
        <taxon>Bacteria</taxon>
        <taxon>Pseudomonadati</taxon>
        <taxon>Thermodesulfobacteriota</taxon>
        <taxon>Desulfobacteria</taxon>
        <taxon>Desulfobacterales</taxon>
        <taxon>Desulfobacteraceae</taxon>
        <taxon>Desulfobotulus</taxon>
    </lineage>
</organism>
<feature type="transmembrane region" description="Helical" evidence="1">
    <location>
        <begin position="12"/>
        <end position="33"/>
    </location>
</feature>
<comment type="caution">
    <text evidence="2">The sequence shown here is derived from an EMBL/GenBank/DDBJ whole genome shotgun (WGS) entry which is preliminary data.</text>
</comment>
<evidence type="ECO:0000256" key="1">
    <source>
        <dbReference type="SAM" id="Phobius"/>
    </source>
</evidence>
<evidence type="ECO:0000313" key="2">
    <source>
        <dbReference type="EMBL" id="TWI62667.1"/>
    </source>
</evidence>
<keyword evidence="1" id="KW-0472">Membrane</keyword>
<feature type="transmembrane region" description="Helical" evidence="1">
    <location>
        <begin position="127"/>
        <end position="146"/>
    </location>
</feature>
<keyword evidence="1" id="KW-0812">Transmembrane</keyword>
<name>A0A562R0W0_9BACT</name>
<protein>
    <submittedName>
        <fullName evidence="2">Uncharacterized protein</fullName>
    </submittedName>
</protein>
<dbReference type="AlphaFoldDB" id="A0A562R0W0"/>
<feature type="transmembrane region" description="Helical" evidence="1">
    <location>
        <begin position="45"/>
        <end position="64"/>
    </location>
</feature>
<dbReference type="EMBL" id="VLLC01000057">
    <property type="protein sequence ID" value="TWI62667.1"/>
    <property type="molecule type" value="Genomic_DNA"/>
</dbReference>
<keyword evidence="1" id="KW-1133">Transmembrane helix</keyword>
<sequence length="158" mass="17551">MNQEIRAYVRLEARVSAAFSFFINGMVAALIYHKADTVPFDSVSIAVDLLVTCLLMVTLTAYFARASLERTGTSGIFQSDSRFLRYTSLLFRRRFLFGPLAGISVALLCFLLIAPVPALLHMERISFGAYIVFKTGFTAILGYGLTRLELYAGMNRIG</sequence>
<dbReference type="Proteomes" id="UP000318307">
    <property type="component" value="Unassembled WGS sequence"/>
</dbReference>
<keyword evidence="3" id="KW-1185">Reference proteome</keyword>